<evidence type="ECO:0000313" key="2">
    <source>
        <dbReference type="Proteomes" id="UP001156441"/>
    </source>
</evidence>
<protein>
    <submittedName>
        <fullName evidence="1">Uncharacterized protein</fullName>
    </submittedName>
</protein>
<gene>
    <name evidence="1" type="ORF">JT362_06540</name>
</gene>
<organism evidence="1 2">
    <name type="scientific">Actinophytocola gossypii</name>
    <dbReference type="NCBI Taxonomy" id="2812003"/>
    <lineage>
        <taxon>Bacteria</taxon>
        <taxon>Bacillati</taxon>
        <taxon>Actinomycetota</taxon>
        <taxon>Actinomycetes</taxon>
        <taxon>Pseudonocardiales</taxon>
        <taxon>Pseudonocardiaceae</taxon>
    </lineage>
</organism>
<evidence type="ECO:0000313" key="1">
    <source>
        <dbReference type="EMBL" id="MCT2582775.1"/>
    </source>
</evidence>
<sequence length="276" mass="30720">MSIGREVPVPGASTFRWRERSVDPAHVAVSVDRFTFERSTLPDGTPVVSAYAEGLRDTTEPLADRLPEILEFLSGTFGDYPFRSAGNVFVHVNDDGPATAPQTRPVYLGAGNARFMTLDVVVHEQAHQWYGISVAPRTPADMCVSECFAVYATWLWDEAKSGTDLDARYREQVTANKDAEAFWGALYRPGQNPGINIYDKGPLALHALRHQVGDEAFFRLLERWPTDNAGDHVGWPAFEAFAERVTGQELTAFFRSWIHSSTIPADEHLWPGTLLP</sequence>
<dbReference type="Proteomes" id="UP001156441">
    <property type="component" value="Unassembled WGS sequence"/>
</dbReference>
<dbReference type="EMBL" id="JAFFZE010000006">
    <property type="protein sequence ID" value="MCT2582775.1"/>
    <property type="molecule type" value="Genomic_DNA"/>
</dbReference>
<name>A0ABT2J5K7_9PSEU</name>
<dbReference type="InterPro" id="IPR027268">
    <property type="entry name" value="Peptidase_M4/M1_CTD_sf"/>
</dbReference>
<keyword evidence="2" id="KW-1185">Reference proteome</keyword>
<dbReference type="Gene3D" id="1.10.390.10">
    <property type="entry name" value="Neutral Protease Domain 2"/>
    <property type="match status" value="1"/>
</dbReference>
<reference evidence="1 2" key="1">
    <citation type="submission" date="2021-02" db="EMBL/GenBank/DDBJ databases">
        <title>Actinophytocola xerophila sp. nov., isolated from soil of cotton cropping field.</title>
        <authorList>
            <person name="Huang R."/>
            <person name="Chen X."/>
            <person name="Ge X."/>
            <person name="Liu W."/>
        </authorList>
    </citation>
    <scope>NUCLEOTIDE SEQUENCE [LARGE SCALE GENOMIC DNA]</scope>
    <source>
        <strain evidence="1 2">S1-96</strain>
    </source>
</reference>
<accession>A0ABT2J5K7</accession>
<dbReference type="SUPFAM" id="SSF55486">
    <property type="entry name" value="Metalloproteases ('zincins'), catalytic domain"/>
    <property type="match status" value="1"/>
</dbReference>
<comment type="caution">
    <text evidence="1">The sequence shown here is derived from an EMBL/GenBank/DDBJ whole genome shotgun (WGS) entry which is preliminary data.</text>
</comment>
<proteinExistence type="predicted"/>
<dbReference type="RefSeq" id="WP_260190111.1">
    <property type="nucleotide sequence ID" value="NZ_JAFFZE010000006.1"/>
</dbReference>